<dbReference type="AlphaFoldDB" id="A0A382IGV3"/>
<evidence type="ECO:0008006" key="2">
    <source>
        <dbReference type="Google" id="ProtNLM"/>
    </source>
</evidence>
<dbReference type="SUPFAM" id="SSF56112">
    <property type="entry name" value="Protein kinase-like (PK-like)"/>
    <property type="match status" value="1"/>
</dbReference>
<accession>A0A382IGV3</accession>
<proteinExistence type="predicted"/>
<name>A0A382IGV3_9ZZZZ</name>
<reference evidence="1" key="1">
    <citation type="submission" date="2018-05" db="EMBL/GenBank/DDBJ databases">
        <authorList>
            <person name="Lanie J.A."/>
            <person name="Ng W.-L."/>
            <person name="Kazmierczak K.M."/>
            <person name="Andrzejewski T.M."/>
            <person name="Davidsen T.M."/>
            <person name="Wayne K.J."/>
            <person name="Tettelin H."/>
            <person name="Glass J.I."/>
            <person name="Rusch D."/>
            <person name="Podicherti R."/>
            <person name="Tsui H.-C.T."/>
            <person name="Winkler M.E."/>
        </authorList>
    </citation>
    <scope>NUCLEOTIDE SEQUENCE</scope>
</reference>
<gene>
    <name evidence="1" type="ORF">METZ01_LOCUS251734</name>
</gene>
<sequence>MAECEDLTVWKKAVREFGDLQVQLVSRVDEMVTSGCPLVDLTSYGDQVSSIIEGEQWHVDGEEFGPLQNRVDEIEKMSRTLADSRVPVSLDHGDLGPWQIILAEQPCFRDCSDSCLTHPFLSLFLFFDYLEGVRANGRESIKQLLSDEATIRQELTLSYLAAWQDYGTEVDLVAEFEVAQSLGPIHVALKFARLLSHGFDSQWDLAGSVPQYLKKFIEQSETPS</sequence>
<evidence type="ECO:0000313" key="1">
    <source>
        <dbReference type="EMBL" id="SVB98880.1"/>
    </source>
</evidence>
<organism evidence="1">
    <name type="scientific">marine metagenome</name>
    <dbReference type="NCBI Taxonomy" id="408172"/>
    <lineage>
        <taxon>unclassified sequences</taxon>
        <taxon>metagenomes</taxon>
        <taxon>ecological metagenomes</taxon>
    </lineage>
</organism>
<dbReference type="EMBL" id="UINC01067319">
    <property type="protein sequence ID" value="SVB98880.1"/>
    <property type="molecule type" value="Genomic_DNA"/>
</dbReference>
<protein>
    <recommendedName>
        <fullName evidence="2">Aminoglycoside phosphotransferase domain-containing protein</fullName>
    </recommendedName>
</protein>
<dbReference type="InterPro" id="IPR011009">
    <property type="entry name" value="Kinase-like_dom_sf"/>
</dbReference>